<dbReference type="HAMAP" id="MF_01043">
    <property type="entry name" value="PlsY"/>
    <property type="match status" value="1"/>
</dbReference>
<evidence type="ECO:0000256" key="5">
    <source>
        <dbReference type="ARBA" id="ARBA00022989"/>
    </source>
</evidence>
<evidence type="ECO:0000256" key="10">
    <source>
        <dbReference type="SAM" id="Phobius"/>
    </source>
</evidence>
<reference evidence="11" key="1">
    <citation type="submission" date="2018-05" db="EMBL/GenBank/DDBJ databases">
        <authorList>
            <person name="Lanie J.A."/>
            <person name="Ng W.-L."/>
            <person name="Kazmierczak K.M."/>
            <person name="Andrzejewski T.M."/>
            <person name="Davidsen T.M."/>
            <person name="Wayne K.J."/>
            <person name="Tettelin H."/>
            <person name="Glass J.I."/>
            <person name="Rusch D."/>
            <person name="Podicherti R."/>
            <person name="Tsui H.-C.T."/>
            <person name="Winkler M.E."/>
        </authorList>
    </citation>
    <scope>NUCLEOTIDE SEQUENCE</scope>
</reference>
<keyword evidence="6" id="KW-0443">Lipid metabolism</keyword>
<evidence type="ECO:0000256" key="4">
    <source>
        <dbReference type="ARBA" id="ARBA00022692"/>
    </source>
</evidence>
<keyword evidence="5 10" id="KW-1133">Transmembrane helix</keyword>
<feature type="transmembrane region" description="Helical" evidence="10">
    <location>
        <begin position="85"/>
        <end position="107"/>
    </location>
</feature>
<accession>A0A381ZB34</accession>
<proteinExistence type="inferred from homology"/>
<evidence type="ECO:0000256" key="8">
    <source>
        <dbReference type="ARBA" id="ARBA00023209"/>
    </source>
</evidence>
<gene>
    <name evidence="11" type="ORF">METZ01_LOCUS138847</name>
</gene>
<keyword evidence="7 10" id="KW-0472">Membrane</keyword>
<feature type="transmembrane region" description="Helical" evidence="10">
    <location>
        <begin position="113"/>
        <end position="140"/>
    </location>
</feature>
<dbReference type="GO" id="GO:0008654">
    <property type="term" value="P:phospholipid biosynthetic process"/>
    <property type="evidence" value="ECO:0007669"/>
    <property type="project" value="UniProtKB-KW"/>
</dbReference>
<feature type="transmembrane region" description="Helical" evidence="10">
    <location>
        <begin position="59"/>
        <end position="78"/>
    </location>
</feature>
<dbReference type="GO" id="GO:0043772">
    <property type="term" value="F:acyl-phosphate glycerol-3-phosphate acyltransferase activity"/>
    <property type="evidence" value="ECO:0007669"/>
    <property type="project" value="InterPro"/>
</dbReference>
<keyword evidence="1" id="KW-1003">Cell membrane</keyword>
<dbReference type="AlphaFoldDB" id="A0A381ZB34"/>
<evidence type="ECO:0000313" key="11">
    <source>
        <dbReference type="EMBL" id="SVA85993.1"/>
    </source>
</evidence>
<organism evidence="11">
    <name type="scientific">marine metagenome</name>
    <dbReference type="NCBI Taxonomy" id="408172"/>
    <lineage>
        <taxon>unclassified sequences</taxon>
        <taxon>metagenomes</taxon>
        <taxon>ecological metagenomes</taxon>
    </lineage>
</organism>
<sequence length="207" mass="22059">MDSTLLLTQFLLVLPLCYILGSVPWGYLITKASSGVDIRQMGSGSIGSTNVLRTSGPKLAIIVFLLDVGKGLLAIFLAKAASSEISLHVAAGLLVLIGHNWPVFAGFKGGRGIAPGAACALLMVPLAFAFGTAIFAILVYLYRYVSLGSLVGITAIFIFLLVQVLVTNTPPVYLIFVGVADLMIFWQHRGNLRRLITGTEHKLGQKS</sequence>
<dbReference type="EMBL" id="UINC01020487">
    <property type="protein sequence ID" value="SVA85993.1"/>
    <property type="molecule type" value="Genomic_DNA"/>
</dbReference>
<evidence type="ECO:0000256" key="3">
    <source>
        <dbReference type="ARBA" id="ARBA00022679"/>
    </source>
</evidence>
<evidence type="ECO:0000256" key="6">
    <source>
        <dbReference type="ARBA" id="ARBA00023098"/>
    </source>
</evidence>
<feature type="transmembrane region" description="Helical" evidence="10">
    <location>
        <begin position="147"/>
        <end position="166"/>
    </location>
</feature>
<dbReference type="PANTHER" id="PTHR30309">
    <property type="entry name" value="INNER MEMBRANE PROTEIN YGIH"/>
    <property type="match status" value="1"/>
</dbReference>
<dbReference type="InterPro" id="IPR003811">
    <property type="entry name" value="G3P_acylTferase_PlsY"/>
</dbReference>
<feature type="transmembrane region" description="Helical" evidence="10">
    <location>
        <begin position="172"/>
        <end position="188"/>
    </location>
</feature>
<keyword evidence="3" id="KW-0808">Transferase</keyword>
<keyword evidence="8" id="KW-0594">Phospholipid biosynthesis</keyword>
<dbReference type="PANTHER" id="PTHR30309:SF0">
    <property type="entry name" value="GLYCEROL-3-PHOSPHATE ACYLTRANSFERASE-RELATED"/>
    <property type="match status" value="1"/>
</dbReference>
<protein>
    <submittedName>
        <fullName evidence="11">Uncharacterized protein</fullName>
    </submittedName>
</protein>
<dbReference type="Pfam" id="PF02660">
    <property type="entry name" value="G3P_acyltransf"/>
    <property type="match status" value="1"/>
</dbReference>
<dbReference type="GO" id="GO:0005886">
    <property type="term" value="C:plasma membrane"/>
    <property type="evidence" value="ECO:0007669"/>
    <property type="project" value="InterPro"/>
</dbReference>
<evidence type="ECO:0000256" key="9">
    <source>
        <dbReference type="ARBA" id="ARBA00023264"/>
    </source>
</evidence>
<keyword evidence="4 10" id="KW-0812">Transmembrane</keyword>
<evidence type="ECO:0000256" key="2">
    <source>
        <dbReference type="ARBA" id="ARBA00022516"/>
    </source>
</evidence>
<dbReference type="SMART" id="SM01207">
    <property type="entry name" value="G3P_acyltransf"/>
    <property type="match status" value="1"/>
</dbReference>
<dbReference type="NCBIfam" id="TIGR00023">
    <property type="entry name" value="glycerol-3-phosphate 1-O-acyltransferase PlsY"/>
    <property type="match status" value="1"/>
</dbReference>
<keyword evidence="9" id="KW-1208">Phospholipid metabolism</keyword>
<keyword evidence="2" id="KW-0444">Lipid biosynthesis</keyword>
<evidence type="ECO:0000256" key="1">
    <source>
        <dbReference type="ARBA" id="ARBA00022475"/>
    </source>
</evidence>
<name>A0A381ZB34_9ZZZZ</name>
<evidence type="ECO:0000256" key="7">
    <source>
        <dbReference type="ARBA" id="ARBA00023136"/>
    </source>
</evidence>